<dbReference type="GO" id="GO:0050479">
    <property type="term" value="F:glyceryl-ether monooxygenase activity"/>
    <property type="evidence" value="ECO:0007669"/>
    <property type="project" value="TreeGrafter"/>
</dbReference>
<protein>
    <submittedName>
        <fullName evidence="10">Sterol desaturase family protein</fullName>
        <ecNumber evidence="10">1.-.-.-</ecNumber>
    </submittedName>
</protein>
<dbReference type="InterPro" id="IPR006694">
    <property type="entry name" value="Fatty_acid_hydroxylase"/>
</dbReference>
<dbReference type="EMBL" id="CP159289">
    <property type="protein sequence ID" value="XCH22671.1"/>
    <property type="molecule type" value="Genomic_DNA"/>
</dbReference>
<evidence type="ECO:0000256" key="6">
    <source>
        <dbReference type="ARBA" id="ARBA00023136"/>
    </source>
</evidence>
<keyword evidence="2 8" id="KW-0812">Transmembrane</keyword>
<evidence type="ECO:0000256" key="1">
    <source>
        <dbReference type="ARBA" id="ARBA00004127"/>
    </source>
</evidence>
<keyword evidence="3 8" id="KW-1133">Transmembrane helix</keyword>
<feature type="transmembrane region" description="Helical" evidence="8">
    <location>
        <begin position="52"/>
        <end position="78"/>
    </location>
</feature>
<reference evidence="10" key="1">
    <citation type="submission" date="2024-06" db="EMBL/GenBank/DDBJ databases">
        <title>Sequencing and assembly of the genome of Dyadobacter sp. strain 676, a symbiont of Cyamopsis tetragonoloba.</title>
        <authorList>
            <person name="Guro P."/>
            <person name="Sazanova A."/>
            <person name="Kuznetsova I."/>
            <person name="Belimov A."/>
            <person name="Safronova V."/>
        </authorList>
    </citation>
    <scope>NUCLEOTIDE SEQUENCE</scope>
    <source>
        <strain evidence="10">676</strain>
    </source>
</reference>
<dbReference type="Pfam" id="PF04116">
    <property type="entry name" value="FA_hydroxylase"/>
    <property type="match status" value="1"/>
</dbReference>
<dbReference type="PANTHER" id="PTHR21624">
    <property type="entry name" value="STEROL DESATURASE-RELATED PROTEIN"/>
    <property type="match status" value="1"/>
</dbReference>
<dbReference type="AlphaFoldDB" id="A0AAU8FGQ8"/>
<dbReference type="InterPro" id="IPR051689">
    <property type="entry name" value="Sterol_desaturase/TMEM195"/>
</dbReference>
<feature type="compositionally biased region" description="Polar residues" evidence="7">
    <location>
        <begin position="325"/>
        <end position="336"/>
    </location>
</feature>
<evidence type="ECO:0000256" key="8">
    <source>
        <dbReference type="SAM" id="Phobius"/>
    </source>
</evidence>
<dbReference type="GO" id="GO:0012505">
    <property type="term" value="C:endomembrane system"/>
    <property type="evidence" value="ECO:0007669"/>
    <property type="project" value="UniProtKB-SubCell"/>
</dbReference>
<dbReference type="GO" id="GO:0016020">
    <property type="term" value="C:membrane"/>
    <property type="evidence" value="ECO:0007669"/>
    <property type="project" value="GOC"/>
</dbReference>
<evidence type="ECO:0000259" key="9">
    <source>
        <dbReference type="Pfam" id="PF04116"/>
    </source>
</evidence>
<organism evidence="10">
    <name type="scientific">Dyadobacter sp. 676</name>
    <dbReference type="NCBI Taxonomy" id="3088362"/>
    <lineage>
        <taxon>Bacteria</taxon>
        <taxon>Pseudomonadati</taxon>
        <taxon>Bacteroidota</taxon>
        <taxon>Cytophagia</taxon>
        <taxon>Cytophagales</taxon>
        <taxon>Spirosomataceae</taxon>
        <taxon>Dyadobacter</taxon>
    </lineage>
</organism>
<evidence type="ECO:0000256" key="5">
    <source>
        <dbReference type="ARBA" id="ARBA00023098"/>
    </source>
</evidence>
<evidence type="ECO:0000256" key="7">
    <source>
        <dbReference type="SAM" id="MobiDB-lite"/>
    </source>
</evidence>
<proteinExistence type="predicted"/>
<keyword evidence="5" id="KW-0443">Lipid metabolism</keyword>
<feature type="transmembrane region" description="Helical" evidence="8">
    <location>
        <begin position="147"/>
        <end position="169"/>
    </location>
</feature>
<feature type="transmembrane region" description="Helical" evidence="8">
    <location>
        <begin position="90"/>
        <end position="110"/>
    </location>
</feature>
<dbReference type="PANTHER" id="PTHR21624:SF1">
    <property type="entry name" value="ALKYLGLYCEROL MONOOXYGENASE"/>
    <property type="match status" value="1"/>
</dbReference>
<accession>A0AAU8FGQ8</accession>
<evidence type="ECO:0000313" key="10">
    <source>
        <dbReference type="EMBL" id="XCH22671.1"/>
    </source>
</evidence>
<feature type="transmembrane region" description="Helical" evidence="8">
    <location>
        <begin position="12"/>
        <end position="31"/>
    </location>
</feature>
<keyword evidence="4 10" id="KW-0560">Oxidoreductase</keyword>
<keyword evidence="6 8" id="KW-0472">Membrane</keyword>
<sequence>MPGTYDFEDLILKLSTPFYICLIALEIFLTYKTPHEELAKRPAYSLKDTLMNAALMLLNGGIDLLFRAAYVSVLIWFYNFSPFEPIADPYLYWLALFLAEDLAFYTLHYVDHHCRLFWAVHVTHHSSEHFNLTTGFRSSVFQPLYRFVYFIPLALAGFNPADIIVMYSITQIYGIIVHTEYVGKLGWLEYIFVTPSHHRVHHASNVRYLDKNMGMCLIIWDRIFGTFQEELPGEPPRYGLTKPMEQKGIAQTVFHEWMAIGEDFKQPVDFKTKLKYLFKAPGWSPDGSRETSRDLQRKLVNSTSAVGYRPSDDIGGENLRRKVGNGTSPVGYQPSESVVGENIAIESRQPTADSQSTI</sequence>
<comment type="subcellular location">
    <subcellularLocation>
        <location evidence="1">Endomembrane system</location>
        <topology evidence="1">Multi-pass membrane protein</topology>
    </subcellularLocation>
</comment>
<feature type="compositionally biased region" description="Polar residues" evidence="7">
    <location>
        <begin position="348"/>
        <end position="358"/>
    </location>
</feature>
<dbReference type="EC" id="1.-.-.-" evidence="10"/>
<dbReference type="GO" id="GO:0006643">
    <property type="term" value="P:membrane lipid metabolic process"/>
    <property type="evidence" value="ECO:0007669"/>
    <property type="project" value="TreeGrafter"/>
</dbReference>
<feature type="domain" description="Fatty acid hydroxylase" evidence="9">
    <location>
        <begin position="93"/>
        <end position="226"/>
    </location>
</feature>
<evidence type="ECO:0000256" key="3">
    <source>
        <dbReference type="ARBA" id="ARBA00022989"/>
    </source>
</evidence>
<gene>
    <name evidence="10" type="ORF">ABV298_20320</name>
</gene>
<dbReference type="RefSeq" id="WP_353717998.1">
    <property type="nucleotide sequence ID" value="NZ_CP159289.1"/>
</dbReference>
<dbReference type="GO" id="GO:0005506">
    <property type="term" value="F:iron ion binding"/>
    <property type="evidence" value="ECO:0007669"/>
    <property type="project" value="InterPro"/>
</dbReference>
<name>A0AAU8FGQ8_9BACT</name>
<dbReference type="GO" id="GO:0008610">
    <property type="term" value="P:lipid biosynthetic process"/>
    <property type="evidence" value="ECO:0007669"/>
    <property type="project" value="InterPro"/>
</dbReference>
<feature type="region of interest" description="Disordered" evidence="7">
    <location>
        <begin position="306"/>
        <end position="358"/>
    </location>
</feature>
<evidence type="ECO:0000256" key="4">
    <source>
        <dbReference type="ARBA" id="ARBA00023002"/>
    </source>
</evidence>
<evidence type="ECO:0000256" key="2">
    <source>
        <dbReference type="ARBA" id="ARBA00022692"/>
    </source>
</evidence>